<evidence type="ECO:0000313" key="1">
    <source>
        <dbReference type="EMBL" id="KAJ4715168.1"/>
    </source>
</evidence>
<keyword evidence="2" id="KW-1185">Reference proteome</keyword>
<proteinExistence type="predicted"/>
<gene>
    <name evidence="1" type="ORF">OWV82_013556</name>
</gene>
<organism evidence="1 2">
    <name type="scientific">Melia azedarach</name>
    <name type="common">Chinaberry tree</name>
    <dbReference type="NCBI Taxonomy" id="155640"/>
    <lineage>
        <taxon>Eukaryota</taxon>
        <taxon>Viridiplantae</taxon>
        <taxon>Streptophyta</taxon>
        <taxon>Embryophyta</taxon>
        <taxon>Tracheophyta</taxon>
        <taxon>Spermatophyta</taxon>
        <taxon>Magnoliopsida</taxon>
        <taxon>eudicotyledons</taxon>
        <taxon>Gunneridae</taxon>
        <taxon>Pentapetalae</taxon>
        <taxon>rosids</taxon>
        <taxon>malvids</taxon>
        <taxon>Sapindales</taxon>
        <taxon>Meliaceae</taxon>
        <taxon>Melia</taxon>
    </lineage>
</organism>
<name>A0ACC1XVK4_MELAZ</name>
<accession>A0ACC1XVK4</accession>
<dbReference type="Proteomes" id="UP001164539">
    <property type="component" value="Chromosome 7"/>
</dbReference>
<protein>
    <submittedName>
        <fullName evidence="1">Uncharacterized protein</fullName>
    </submittedName>
</protein>
<comment type="caution">
    <text evidence="1">The sequence shown here is derived from an EMBL/GenBank/DDBJ whole genome shotgun (WGS) entry which is preliminary data.</text>
</comment>
<reference evidence="1 2" key="1">
    <citation type="journal article" date="2023" name="Science">
        <title>Complex scaffold remodeling in plant triterpene biosynthesis.</title>
        <authorList>
            <person name="De La Pena R."/>
            <person name="Hodgson H."/>
            <person name="Liu J.C."/>
            <person name="Stephenson M.J."/>
            <person name="Martin A.C."/>
            <person name="Owen C."/>
            <person name="Harkess A."/>
            <person name="Leebens-Mack J."/>
            <person name="Jimenez L.E."/>
            <person name="Osbourn A."/>
            <person name="Sattely E.S."/>
        </authorList>
    </citation>
    <scope>NUCLEOTIDE SEQUENCE [LARGE SCALE GENOMIC DNA]</scope>
    <source>
        <strain evidence="2">cv. JPN11</strain>
        <tissue evidence="1">Leaf</tissue>
    </source>
</reference>
<dbReference type="EMBL" id="CM051400">
    <property type="protein sequence ID" value="KAJ4715168.1"/>
    <property type="molecule type" value="Genomic_DNA"/>
</dbReference>
<sequence length="105" mass="12296">MEVEEMVMEVEEVGIYRHMEVVEKVVVVICKRKVEVVMVMEEGVRATVGEETWGRKEEEVMETVEEESWGRMEDEVMETVEEESWGHHKGLAKRVYQKGHLSVVE</sequence>
<evidence type="ECO:0000313" key="2">
    <source>
        <dbReference type="Proteomes" id="UP001164539"/>
    </source>
</evidence>